<dbReference type="AlphaFoldDB" id="A0A2V1DP02"/>
<protein>
    <recommendedName>
        <fullName evidence="5">Glycoside hydrolase family 18 protein</fullName>
    </recommendedName>
</protein>
<evidence type="ECO:0000313" key="3">
    <source>
        <dbReference type="EMBL" id="PVH99343.1"/>
    </source>
</evidence>
<feature type="region of interest" description="Disordered" evidence="1">
    <location>
        <begin position="57"/>
        <end position="191"/>
    </location>
</feature>
<proteinExistence type="predicted"/>
<evidence type="ECO:0000313" key="4">
    <source>
        <dbReference type="Proteomes" id="UP000244855"/>
    </source>
</evidence>
<feature type="compositionally biased region" description="Polar residues" evidence="1">
    <location>
        <begin position="133"/>
        <end position="144"/>
    </location>
</feature>
<organism evidence="3 4">
    <name type="scientific">Periconia macrospinosa</name>
    <dbReference type="NCBI Taxonomy" id="97972"/>
    <lineage>
        <taxon>Eukaryota</taxon>
        <taxon>Fungi</taxon>
        <taxon>Dikarya</taxon>
        <taxon>Ascomycota</taxon>
        <taxon>Pezizomycotina</taxon>
        <taxon>Dothideomycetes</taxon>
        <taxon>Pleosporomycetidae</taxon>
        <taxon>Pleosporales</taxon>
        <taxon>Massarineae</taxon>
        <taxon>Periconiaceae</taxon>
        <taxon>Periconia</taxon>
    </lineage>
</organism>
<name>A0A2V1DP02_9PLEO</name>
<feature type="signal peptide" evidence="2">
    <location>
        <begin position="1"/>
        <end position="19"/>
    </location>
</feature>
<evidence type="ECO:0000256" key="1">
    <source>
        <dbReference type="SAM" id="MobiDB-lite"/>
    </source>
</evidence>
<accession>A0A2V1DP02</accession>
<dbReference type="EMBL" id="KZ805394">
    <property type="protein sequence ID" value="PVH99343.1"/>
    <property type="molecule type" value="Genomic_DNA"/>
</dbReference>
<evidence type="ECO:0008006" key="5">
    <source>
        <dbReference type="Google" id="ProtNLM"/>
    </source>
</evidence>
<feature type="chain" id="PRO_5016171871" description="Glycoside hydrolase family 18 protein" evidence="2">
    <location>
        <begin position="20"/>
        <end position="441"/>
    </location>
</feature>
<feature type="compositionally biased region" description="Gly residues" evidence="1">
    <location>
        <begin position="218"/>
        <end position="244"/>
    </location>
</feature>
<keyword evidence="2" id="KW-0732">Signal</keyword>
<feature type="compositionally biased region" description="Low complexity" evidence="1">
    <location>
        <begin position="111"/>
        <end position="121"/>
    </location>
</feature>
<evidence type="ECO:0000256" key="2">
    <source>
        <dbReference type="SAM" id="SignalP"/>
    </source>
</evidence>
<keyword evidence="4" id="KW-1185">Reference proteome</keyword>
<sequence>MRVAVTVLALAATLHSTFADVFNSIIDQCIANWNTGGGTLTTAGVILKVHTDTSNNEEILRRAPAKEKGTSKPVKENPAKPIKDSKTPGAVKDKPVKPVKDSTTKPVKENPATPAKSPSAKSKPKNPCGNGKKTGQNGVQNNKIDQSRVENKKTGQNGVQNNKIGQSGVENKKTGQNGVQNKKAEQGKMRARQVFESIISRILRRVTPSGTQGAPSGTQGGPSGTQGGPSGTQGGPSGAQGGPSGAQCESPPSSMEDWNLSDDDENQIMNSVPGWGRTAFGLWRNDIDATVDEAMQIVQKAYKQIESAFGKDLDLIVVGIWVPLNGLYLATMPAPGPGQAMLEATAPNTTPRLWAELVNRRIDDETTGSQHKFHSEDAAMWWAYTKANIDVTVNFPKGTYMLGWGRRAGSKIVEHQPPCGPESNILPSCSTTTRKLGITSL</sequence>
<feature type="region of interest" description="Disordered" evidence="1">
    <location>
        <begin position="205"/>
        <end position="271"/>
    </location>
</feature>
<dbReference type="Proteomes" id="UP000244855">
    <property type="component" value="Unassembled WGS sequence"/>
</dbReference>
<reference evidence="3 4" key="1">
    <citation type="journal article" date="2018" name="Sci. Rep.">
        <title>Comparative genomics provides insights into the lifestyle and reveals functional heterogeneity of dark septate endophytic fungi.</title>
        <authorList>
            <person name="Knapp D.G."/>
            <person name="Nemeth J.B."/>
            <person name="Barry K."/>
            <person name="Hainaut M."/>
            <person name="Henrissat B."/>
            <person name="Johnson J."/>
            <person name="Kuo A."/>
            <person name="Lim J.H.P."/>
            <person name="Lipzen A."/>
            <person name="Nolan M."/>
            <person name="Ohm R.A."/>
            <person name="Tamas L."/>
            <person name="Grigoriev I.V."/>
            <person name="Spatafora J.W."/>
            <person name="Nagy L.G."/>
            <person name="Kovacs G.M."/>
        </authorList>
    </citation>
    <scope>NUCLEOTIDE SEQUENCE [LARGE SCALE GENOMIC DNA]</scope>
    <source>
        <strain evidence="3 4">DSE2036</strain>
    </source>
</reference>
<feature type="compositionally biased region" description="Polar residues" evidence="1">
    <location>
        <begin position="154"/>
        <end position="180"/>
    </location>
</feature>
<gene>
    <name evidence="3" type="ORF">DM02DRAFT_629471</name>
</gene>
<feature type="compositionally biased region" description="Basic and acidic residues" evidence="1">
    <location>
        <begin position="58"/>
        <end position="108"/>
    </location>
</feature>